<reference evidence="4 5" key="1">
    <citation type="submission" date="2020-10" db="EMBL/GenBank/DDBJ databases">
        <title>Phylogeny of dyella-like bacteria.</title>
        <authorList>
            <person name="Fu J."/>
        </authorList>
    </citation>
    <scope>NUCLEOTIDE SEQUENCE [LARGE SCALE GENOMIC DNA]</scope>
    <source>
        <strain evidence="4 5">THG-B117</strain>
    </source>
</reference>
<dbReference type="PANTHER" id="PTHR22789:SF0">
    <property type="entry name" value="3-OXO-TETRONATE 4-PHOSPHATE DECARBOXYLASE-RELATED"/>
    <property type="match status" value="1"/>
</dbReference>
<dbReference type="SUPFAM" id="SSF53639">
    <property type="entry name" value="AraD/HMP-PK domain-like"/>
    <property type="match status" value="1"/>
</dbReference>
<dbReference type="Gene3D" id="3.40.225.10">
    <property type="entry name" value="Class II aldolase/adducin N-terminal domain"/>
    <property type="match status" value="1"/>
</dbReference>
<sequence length="229" mass="24526">MTADHAGLPPRGPPVSDELTLRRELVAQGAKLAVSGLSQGTSGNLSARCGEGFLITPSGTPYEDIAPEGVVVVDRDGHWPAGQRPSSEWRFHRDIYLARPDAQAIVHVHPPYATALAMCRQDIPPAHYMIAVGGGDSVRCAAYHTYGTQALSDAVVTALEDRLACLMANHGMIALGSSLAQAMWRAVEVENLARQYALARQVGTPVLLTDDEVTAVLEKFAHYGLMSRS</sequence>
<proteinExistence type="predicted"/>
<organism evidence="4 5">
    <name type="scientific">Dyella kyungheensis</name>
    <dbReference type="NCBI Taxonomy" id="1242174"/>
    <lineage>
        <taxon>Bacteria</taxon>
        <taxon>Pseudomonadati</taxon>
        <taxon>Pseudomonadota</taxon>
        <taxon>Gammaproteobacteria</taxon>
        <taxon>Lysobacterales</taxon>
        <taxon>Rhodanobacteraceae</taxon>
        <taxon>Dyella</taxon>
    </lineage>
</organism>
<keyword evidence="2" id="KW-0456">Lyase</keyword>
<dbReference type="InterPro" id="IPR036409">
    <property type="entry name" value="Aldolase_II/adducin_N_sf"/>
</dbReference>
<evidence type="ECO:0000313" key="4">
    <source>
        <dbReference type="EMBL" id="MBM7122234.1"/>
    </source>
</evidence>
<accession>A0ABS2JT82</accession>
<dbReference type="SMART" id="SM01007">
    <property type="entry name" value="Aldolase_II"/>
    <property type="match status" value="1"/>
</dbReference>
<dbReference type="Proteomes" id="UP001430065">
    <property type="component" value="Unassembled WGS sequence"/>
</dbReference>
<comment type="caution">
    <text evidence="4">The sequence shown here is derived from an EMBL/GenBank/DDBJ whole genome shotgun (WGS) entry which is preliminary data.</text>
</comment>
<feature type="domain" description="Class II aldolase/adducin N-terminal" evidence="3">
    <location>
        <begin position="23"/>
        <end position="197"/>
    </location>
</feature>
<keyword evidence="1" id="KW-0479">Metal-binding</keyword>
<keyword evidence="5" id="KW-1185">Reference proteome</keyword>
<evidence type="ECO:0000259" key="3">
    <source>
        <dbReference type="SMART" id="SM01007"/>
    </source>
</evidence>
<dbReference type="PANTHER" id="PTHR22789">
    <property type="entry name" value="FUCULOSE PHOSPHATE ALDOLASE"/>
    <property type="match status" value="1"/>
</dbReference>
<protein>
    <submittedName>
        <fullName evidence="4">Class II aldolase/adducin family protein</fullName>
    </submittedName>
</protein>
<dbReference type="InterPro" id="IPR001303">
    <property type="entry name" value="Aldolase_II/adducin_N"/>
</dbReference>
<evidence type="ECO:0000256" key="2">
    <source>
        <dbReference type="ARBA" id="ARBA00023239"/>
    </source>
</evidence>
<dbReference type="InterPro" id="IPR050197">
    <property type="entry name" value="Aldolase_class_II_sugar_metab"/>
</dbReference>
<dbReference type="Pfam" id="PF00596">
    <property type="entry name" value="Aldolase_II"/>
    <property type="match status" value="1"/>
</dbReference>
<dbReference type="EMBL" id="JADIKC010000006">
    <property type="protein sequence ID" value="MBM7122234.1"/>
    <property type="molecule type" value="Genomic_DNA"/>
</dbReference>
<evidence type="ECO:0000313" key="5">
    <source>
        <dbReference type="Proteomes" id="UP001430065"/>
    </source>
</evidence>
<name>A0ABS2JT82_9GAMM</name>
<gene>
    <name evidence="4" type="ORF">ISP20_13795</name>
</gene>
<evidence type="ECO:0000256" key="1">
    <source>
        <dbReference type="ARBA" id="ARBA00022723"/>
    </source>
</evidence>